<reference evidence="2" key="2">
    <citation type="submission" date="2020-09" db="EMBL/GenBank/DDBJ databases">
        <authorList>
            <person name="Sun Q."/>
            <person name="Zhou Y."/>
        </authorList>
    </citation>
    <scope>NUCLEOTIDE SEQUENCE</scope>
    <source>
        <strain evidence="2">CGMCC 1.3617</strain>
    </source>
</reference>
<comment type="caution">
    <text evidence="2">The sequence shown here is derived from an EMBL/GenBank/DDBJ whole genome shotgun (WGS) entry which is preliminary data.</text>
</comment>
<reference evidence="2" key="1">
    <citation type="journal article" date="2014" name="Int. J. Syst. Evol. Microbiol.">
        <title>Complete genome sequence of Corynebacterium casei LMG S-19264T (=DSM 44701T), isolated from a smear-ripened cheese.</title>
        <authorList>
            <consortium name="US DOE Joint Genome Institute (JGI-PGF)"/>
            <person name="Walter F."/>
            <person name="Albersmeier A."/>
            <person name="Kalinowski J."/>
            <person name="Ruckert C."/>
        </authorList>
    </citation>
    <scope>NUCLEOTIDE SEQUENCE</scope>
    <source>
        <strain evidence="2">CGMCC 1.3617</strain>
    </source>
</reference>
<gene>
    <name evidence="2" type="ORF">GCM10011320_40110</name>
</gene>
<accession>A0A917NUA7</accession>
<dbReference type="SUPFAM" id="SSF52540">
    <property type="entry name" value="P-loop containing nucleoside triphosphate hydrolases"/>
    <property type="match status" value="1"/>
</dbReference>
<dbReference type="EMBL" id="BMKW01000010">
    <property type="protein sequence ID" value="GGJ28841.1"/>
    <property type="molecule type" value="Genomic_DNA"/>
</dbReference>
<evidence type="ECO:0000313" key="2">
    <source>
        <dbReference type="EMBL" id="GGJ28841.1"/>
    </source>
</evidence>
<sequence>MSNTDTVKETENDILPVPRAEAAKGGAQAADTRPIFFLHIPKTGGNTVVSHFLSFLPVESVFPPPPQLTLMDPDFAPARARMPSLAFLHGHLRVPVQRLMPPEDLRIATFIRHPVRRVASHYLYFRYRTELPMHHVAKQLSIAEFLRHYPLYIDNPQSRYLAQALGRRGADPRQGVELGATLIEDLDFVGVTERMQESLDAMSEHYGAPSFPAQRLNEGQASRDEIEACEAVLRRDEWLMRLNADFSLRQAAEEWLDRWQSNRRAARASADLLAGLRGIGPKPWVLSQIEDAGITFHEGWYAQGWVGEARSENQYWWSSASPSLLVASASGRPVTVRMHVLETMKFDAARIRVMIGDHTVKVEAALLNPGVELNFHVDAETFKQHGNAVLVRLIGPNGPNTSTFAAIDPTSNDHRPRSFAVRSITLLPA</sequence>
<protein>
    <recommendedName>
        <fullName evidence="4">Sulfotransferase family protein</fullName>
    </recommendedName>
</protein>
<evidence type="ECO:0008006" key="4">
    <source>
        <dbReference type="Google" id="ProtNLM"/>
    </source>
</evidence>
<dbReference type="Gene3D" id="3.40.50.300">
    <property type="entry name" value="P-loop containing nucleotide triphosphate hydrolases"/>
    <property type="match status" value="1"/>
</dbReference>
<feature type="region of interest" description="Disordered" evidence="1">
    <location>
        <begin position="1"/>
        <end position="26"/>
    </location>
</feature>
<dbReference type="InterPro" id="IPR027417">
    <property type="entry name" value="P-loop_NTPase"/>
</dbReference>
<feature type="compositionally biased region" description="Basic and acidic residues" evidence="1">
    <location>
        <begin position="1"/>
        <end position="11"/>
    </location>
</feature>
<proteinExistence type="predicted"/>
<name>A0A917NUA7_9PROT</name>
<organism evidence="2 3">
    <name type="scientific">Neoroseomonas lacus</name>
    <dbReference type="NCBI Taxonomy" id="287609"/>
    <lineage>
        <taxon>Bacteria</taxon>
        <taxon>Pseudomonadati</taxon>
        <taxon>Pseudomonadota</taxon>
        <taxon>Alphaproteobacteria</taxon>
        <taxon>Acetobacterales</taxon>
        <taxon>Acetobacteraceae</taxon>
        <taxon>Neoroseomonas</taxon>
    </lineage>
</organism>
<keyword evidence="3" id="KW-1185">Reference proteome</keyword>
<dbReference type="RefSeq" id="WP_188969992.1">
    <property type="nucleotide sequence ID" value="NZ_BMKW01000010.1"/>
</dbReference>
<evidence type="ECO:0000313" key="3">
    <source>
        <dbReference type="Proteomes" id="UP000661507"/>
    </source>
</evidence>
<evidence type="ECO:0000256" key="1">
    <source>
        <dbReference type="SAM" id="MobiDB-lite"/>
    </source>
</evidence>
<dbReference type="AlphaFoldDB" id="A0A917NUA7"/>
<dbReference type="Proteomes" id="UP000661507">
    <property type="component" value="Unassembled WGS sequence"/>
</dbReference>